<evidence type="ECO:0000313" key="1">
    <source>
        <dbReference type="EMBL" id="RMH92156.1"/>
    </source>
</evidence>
<dbReference type="AlphaFoldDB" id="A0A3M2HR13"/>
<evidence type="ECO:0000313" key="2">
    <source>
        <dbReference type="Proteomes" id="UP000269774"/>
    </source>
</evidence>
<dbReference type="Proteomes" id="UP000269774">
    <property type="component" value="Unassembled WGS sequence"/>
</dbReference>
<reference evidence="1 2" key="1">
    <citation type="submission" date="2018-10" db="EMBL/GenBank/DDBJ databases">
        <title>Pseudomonas zhaodongensis NEAU-ST5-21(T) genome.</title>
        <authorList>
            <person name="Peng J."/>
            <person name="Liu Z.-P."/>
        </authorList>
    </citation>
    <scope>NUCLEOTIDE SEQUENCE [LARGE SCALE GENOMIC DNA]</scope>
    <source>
        <strain evidence="1 2">NEAU-ST5-21</strain>
    </source>
</reference>
<accession>A0A3M2HR13</accession>
<keyword evidence="2" id="KW-1185">Reference proteome</keyword>
<proteinExistence type="predicted"/>
<dbReference type="OrthoDB" id="6116083at2"/>
<sequence length="231" mass="25953">MEVMIALTLAACVVLLGNHLNRIAADRHRKRISATDVRSLQQALEVLQLLQKHRGLGGQRDAEASAQRIAVADRLVQLWEDWKGDENRPAMRALWQQVHQNPVDFEPHCILIEQVLESIHVLELRLTCQGNPQVTGICEACRALEDLGRLRGLAVRAANFETCPLNMQIQMRQLCQRLADPIGGKTLTNLIEHLERNLIDAPRISLAPAECYALITPIIDERLQGIRHSIA</sequence>
<dbReference type="RefSeq" id="WP_122164105.1">
    <property type="nucleotide sequence ID" value="NZ_JAMOIB010000001.1"/>
</dbReference>
<organism evidence="1 2">
    <name type="scientific">Stutzerimonas zhaodongensis</name>
    <dbReference type="NCBI Taxonomy" id="1176257"/>
    <lineage>
        <taxon>Bacteria</taxon>
        <taxon>Pseudomonadati</taxon>
        <taxon>Pseudomonadota</taxon>
        <taxon>Gammaproteobacteria</taxon>
        <taxon>Pseudomonadales</taxon>
        <taxon>Pseudomonadaceae</taxon>
        <taxon>Stutzerimonas</taxon>
    </lineage>
</organism>
<dbReference type="EMBL" id="RFFM01000001">
    <property type="protein sequence ID" value="RMH92156.1"/>
    <property type="molecule type" value="Genomic_DNA"/>
</dbReference>
<gene>
    <name evidence="1" type="ORF">EA797_05350</name>
</gene>
<protein>
    <submittedName>
        <fullName evidence="1">Uncharacterized protein</fullName>
    </submittedName>
</protein>
<name>A0A3M2HR13_9GAMM</name>
<comment type="caution">
    <text evidence="1">The sequence shown here is derived from an EMBL/GenBank/DDBJ whole genome shotgun (WGS) entry which is preliminary data.</text>
</comment>